<proteinExistence type="predicted"/>
<dbReference type="OrthoDB" id="27483at2759"/>
<feature type="domain" description="Prolyl 4-hydroxylase alpha subunit Fe(2+) 2OG dioxygenase" evidence="1">
    <location>
        <begin position="131"/>
        <end position="223"/>
    </location>
</feature>
<accession>A0A0D7B1E5</accession>
<organism evidence="2 3">
    <name type="scientific">Cylindrobasidium torrendii FP15055 ss-10</name>
    <dbReference type="NCBI Taxonomy" id="1314674"/>
    <lineage>
        <taxon>Eukaryota</taxon>
        <taxon>Fungi</taxon>
        <taxon>Dikarya</taxon>
        <taxon>Basidiomycota</taxon>
        <taxon>Agaricomycotina</taxon>
        <taxon>Agaricomycetes</taxon>
        <taxon>Agaricomycetidae</taxon>
        <taxon>Agaricales</taxon>
        <taxon>Marasmiineae</taxon>
        <taxon>Physalacriaceae</taxon>
        <taxon>Cylindrobasidium</taxon>
    </lineage>
</organism>
<name>A0A0D7B1E5_9AGAR</name>
<keyword evidence="3" id="KW-1185">Reference proteome</keyword>
<dbReference type="Gene3D" id="2.60.120.620">
    <property type="entry name" value="q2cbj1_9rhob like domain"/>
    <property type="match status" value="1"/>
</dbReference>
<reference evidence="2 3" key="1">
    <citation type="journal article" date="2015" name="Fungal Genet. Biol.">
        <title>Evolution of novel wood decay mechanisms in Agaricales revealed by the genome sequences of Fistulina hepatica and Cylindrobasidium torrendii.</title>
        <authorList>
            <person name="Floudas D."/>
            <person name="Held B.W."/>
            <person name="Riley R."/>
            <person name="Nagy L.G."/>
            <person name="Koehler G."/>
            <person name="Ransdell A.S."/>
            <person name="Younus H."/>
            <person name="Chow J."/>
            <person name="Chiniquy J."/>
            <person name="Lipzen A."/>
            <person name="Tritt A."/>
            <person name="Sun H."/>
            <person name="Haridas S."/>
            <person name="LaButti K."/>
            <person name="Ohm R.A."/>
            <person name="Kues U."/>
            <person name="Blanchette R.A."/>
            <person name="Grigoriev I.V."/>
            <person name="Minto R.E."/>
            <person name="Hibbett D.S."/>
        </authorList>
    </citation>
    <scope>NUCLEOTIDE SEQUENCE [LARGE SCALE GENOMIC DNA]</scope>
    <source>
        <strain evidence="2 3">FP15055 ss-10</strain>
    </source>
</reference>
<dbReference type="EMBL" id="KN880658">
    <property type="protein sequence ID" value="KIY64030.1"/>
    <property type="molecule type" value="Genomic_DNA"/>
</dbReference>
<sequence length="260" mass="28607">MSAPEQHPAISRIRAALQNVSFTSGTTAVSEEALNLFYRANATDTQANVLNLAKATPEQLHGLISACDAAPFGRGNQTVMDDTYRKALKLELAQFAMPFELSQTGILTKIQNDLVDPSVAIRRGIRAEPYKLNIYDKGSFFKAHKDTPRDTSMFGSLVIIFPTEHEGGNLLLTEGDEQWDFDAPTLLQQATAPSVAWVAFYSTVVHEVLPVISGARVTLTYNLYFKSVDNSSETACSPNSKFVAIQDSLRELVDEYEDGH</sequence>
<dbReference type="Pfam" id="PF13640">
    <property type="entry name" value="2OG-FeII_Oxy_3"/>
    <property type="match status" value="1"/>
</dbReference>
<evidence type="ECO:0000313" key="2">
    <source>
        <dbReference type="EMBL" id="KIY64030.1"/>
    </source>
</evidence>
<dbReference type="PANTHER" id="PTHR33099:SF14">
    <property type="entry name" value="PROLYL 4-HYDROXYLASE ALPHA SUBUNIT FE(2+) 2OG DIOXYGENASE DOMAIN-CONTAINING PROTEIN"/>
    <property type="match status" value="1"/>
</dbReference>
<gene>
    <name evidence="2" type="ORF">CYLTODRAFT_381480</name>
</gene>
<dbReference type="PANTHER" id="PTHR33099">
    <property type="entry name" value="FE2OG DIOXYGENASE DOMAIN-CONTAINING PROTEIN"/>
    <property type="match status" value="1"/>
</dbReference>
<dbReference type="AlphaFoldDB" id="A0A0D7B1E5"/>
<feature type="non-terminal residue" evidence="2">
    <location>
        <position position="260"/>
    </location>
</feature>
<dbReference type="InterPro" id="IPR044862">
    <property type="entry name" value="Pro_4_hyd_alph_FE2OG_OXY"/>
</dbReference>
<dbReference type="Proteomes" id="UP000054007">
    <property type="component" value="Unassembled WGS sequence"/>
</dbReference>
<protein>
    <recommendedName>
        <fullName evidence="1">Prolyl 4-hydroxylase alpha subunit Fe(2+) 2OG dioxygenase domain-containing protein</fullName>
    </recommendedName>
</protein>
<evidence type="ECO:0000259" key="1">
    <source>
        <dbReference type="Pfam" id="PF13640"/>
    </source>
</evidence>
<evidence type="ECO:0000313" key="3">
    <source>
        <dbReference type="Proteomes" id="UP000054007"/>
    </source>
</evidence>